<dbReference type="EMBL" id="CP009501">
    <property type="protein sequence ID" value="AKB13791.1"/>
    <property type="molecule type" value="Genomic_DNA"/>
</dbReference>
<dbReference type="RefSeq" id="WP_048167781.1">
    <property type="nucleotide sequence ID" value="NZ_CP009501.1"/>
</dbReference>
<dbReference type="PROSITE" id="PS50234">
    <property type="entry name" value="VWFA"/>
    <property type="match status" value="1"/>
</dbReference>
<dbReference type="HOGENOM" id="CLU_520346_0_0_2"/>
<dbReference type="InterPro" id="IPR002035">
    <property type="entry name" value="VWF_A"/>
</dbReference>
<dbReference type="PANTHER" id="PTHR36846">
    <property type="entry name" value="PROTEIN VIAA"/>
    <property type="match status" value="1"/>
</dbReference>
<reference evidence="2 3" key="1">
    <citation type="submission" date="2014-07" db="EMBL/GenBank/DDBJ databases">
        <title>Methanogenic archaea and the global carbon cycle.</title>
        <authorList>
            <person name="Henriksen J.R."/>
            <person name="Luke J."/>
            <person name="Reinhart S."/>
            <person name="Benedict M.N."/>
            <person name="Youngblut N.D."/>
            <person name="Metcalf M.E."/>
            <person name="Whitaker R.J."/>
            <person name="Metcalf W.W."/>
        </authorList>
    </citation>
    <scope>NUCLEOTIDE SEQUENCE [LARGE SCALE GENOMIC DNA]</scope>
    <source>
        <strain evidence="3">ATCC 43570 / DSM 1825 / OCM 12 / VKM B-1830 / TM-1</strain>
    </source>
</reference>
<dbReference type="Pfam" id="PF13519">
    <property type="entry name" value="VWA_2"/>
    <property type="match status" value="1"/>
</dbReference>
<feature type="domain" description="VWFA" evidence="1">
    <location>
        <begin position="411"/>
        <end position="582"/>
    </location>
</feature>
<gene>
    <name evidence="2" type="ORF">MSTHT_2033</name>
</gene>
<dbReference type="InterPro" id="IPR036465">
    <property type="entry name" value="vWFA_dom_sf"/>
</dbReference>
<sequence>MQELKNRKKGFEGISGQGSSLPFSHAFNPSTILNIELRDVLATPRRIPRQIREEIAEILVYELFLEDGYKIKDEKLFMSKFGAFYPILLGLRDFRIWSEIKALAGTNPLAGVFILRTLLEELFTLLDNYGAKESKFSKKSAKTLERGLNALRNLIDETLTIWERNRITNSENNFLLQENLNVPAQQAIENGKPEYAFQQEKSIKQDNSFKPENSLEEAEYEIRKDPYQEAGKASGSEKLASMTQKFMSTEKAGEALESVIEESVIAKLEELIPVLEDHLEVLEILSMLFPGRAWDHSLRALHREYFGNLEKYASFLRKSSDLHKILEQVGRIELEYGSKKMNLSPYSRSEVHSVTFSGDIRTLLPAEAVKLRNPLLRRKFYADMLEGKLLTYQLKGENWNSDTAGKKRKGPVIALVDTSASMRGISERLAKAVLLAVTKRMLKENRDVKVILFSSKWQTVEFELTNKKRMGKEFLEFLKFTFGGGTDFNTALHAGLRTMKKEKAFEGADLLFITDGISELSERPLIREWNEIKAARRARIFSLIIGNCDAGGLEQVSDYTYLVKNSENWNVVESPASFVKAISKPYRF</sequence>
<organism evidence="2 3">
    <name type="scientific">Methanosarcina thermophila (strain ATCC 43570 / DSM 1825 / OCM 12 / VKM B-1830 / TM-1)</name>
    <dbReference type="NCBI Taxonomy" id="523844"/>
    <lineage>
        <taxon>Archaea</taxon>
        <taxon>Methanobacteriati</taxon>
        <taxon>Methanobacteriota</taxon>
        <taxon>Stenosarchaea group</taxon>
        <taxon>Methanomicrobia</taxon>
        <taxon>Methanosarcinales</taxon>
        <taxon>Methanosarcinaceae</taxon>
        <taxon>Methanosarcina</taxon>
    </lineage>
</organism>
<dbReference type="CDD" id="cd01462">
    <property type="entry name" value="VWA_YIEM_type"/>
    <property type="match status" value="1"/>
</dbReference>
<name>A0A0E3KZ75_METTT</name>
<accession>A0A0E3KZ75</accession>
<dbReference type="Proteomes" id="UP000066529">
    <property type="component" value="Chromosome"/>
</dbReference>
<dbReference type="PANTHER" id="PTHR36846:SF1">
    <property type="entry name" value="PROTEIN VIAA"/>
    <property type="match status" value="1"/>
</dbReference>
<dbReference type="GeneID" id="41602582"/>
<dbReference type="STRING" id="523844.MSTHT_2033"/>
<dbReference type="KEGG" id="mthr:MSTHT_2033"/>
<dbReference type="SUPFAM" id="SSF53300">
    <property type="entry name" value="vWA-like"/>
    <property type="match status" value="1"/>
</dbReference>
<protein>
    <recommendedName>
        <fullName evidence="1">VWFA domain-containing protein</fullName>
    </recommendedName>
</protein>
<dbReference type="SMART" id="SM00327">
    <property type="entry name" value="VWA"/>
    <property type="match status" value="1"/>
</dbReference>
<proteinExistence type="predicted"/>
<evidence type="ECO:0000313" key="3">
    <source>
        <dbReference type="Proteomes" id="UP000066529"/>
    </source>
</evidence>
<dbReference type="GO" id="GO:0005829">
    <property type="term" value="C:cytosol"/>
    <property type="evidence" value="ECO:0007669"/>
    <property type="project" value="TreeGrafter"/>
</dbReference>
<evidence type="ECO:0000313" key="2">
    <source>
        <dbReference type="EMBL" id="AKB13791.1"/>
    </source>
</evidence>
<dbReference type="AlphaFoldDB" id="A0A0E3KZ75"/>
<dbReference type="OrthoDB" id="64524at2157"/>
<evidence type="ECO:0000259" key="1">
    <source>
        <dbReference type="PROSITE" id="PS50234"/>
    </source>
</evidence>
<dbReference type="PATRIC" id="fig|523844.20.peg.2506"/>
<dbReference type="Gene3D" id="3.40.50.410">
    <property type="entry name" value="von Willebrand factor, type A domain"/>
    <property type="match status" value="1"/>
</dbReference>